<dbReference type="SUPFAM" id="SSF54909">
    <property type="entry name" value="Dimeric alpha+beta barrel"/>
    <property type="match status" value="1"/>
</dbReference>
<protein>
    <recommendedName>
        <fullName evidence="1">Muconolactone isomerase domain-containing protein</fullName>
    </recommendedName>
</protein>
<name>A0ABN2FGW5_9ACTN</name>
<dbReference type="EMBL" id="BAAANE010000007">
    <property type="protein sequence ID" value="GAA1646021.1"/>
    <property type="molecule type" value="Genomic_DNA"/>
</dbReference>
<organism evidence="2 3">
    <name type="scientific">Kribbella alba</name>
    <dbReference type="NCBI Taxonomy" id="190197"/>
    <lineage>
        <taxon>Bacteria</taxon>
        <taxon>Bacillati</taxon>
        <taxon>Actinomycetota</taxon>
        <taxon>Actinomycetes</taxon>
        <taxon>Propionibacteriales</taxon>
        <taxon>Kribbellaceae</taxon>
        <taxon>Kribbella</taxon>
    </lineage>
</organism>
<keyword evidence="3" id="KW-1185">Reference proteome</keyword>
<dbReference type="InterPro" id="IPR026029">
    <property type="entry name" value="MLI_dom"/>
</dbReference>
<accession>A0ABN2FGW5</accession>
<dbReference type="Proteomes" id="UP001501319">
    <property type="component" value="Unassembled WGS sequence"/>
</dbReference>
<evidence type="ECO:0000313" key="2">
    <source>
        <dbReference type="EMBL" id="GAA1646021.1"/>
    </source>
</evidence>
<dbReference type="Pfam" id="PF02426">
    <property type="entry name" value="MIase"/>
    <property type="match status" value="1"/>
</dbReference>
<dbReference type="InterPro" id="IPR011008">
    <property type="entry name" value="Dimeric_a/b-barrel"/>
</dbReference>
<comment type="caution">
    <text evidence="2">The sequence shown here is derived from an EMBL/GenBank/DDBJ whole genome shotgun (WGS) entry which is preliminary data.</text>
</comment>
<dbReference type="Gene3D" id="3.30.70.1060">
    <property type="entry name" value="Dimeric alpha+beta barrel"/>
    <property type="match status" value="1"/>
</dbReference>
<gene>
    <name evidence="2" type="ORF">GCM10009744_41200</name>
</gene>
<reference evidence="2 3" key="1">
    <citation type="journal article" date="2019" name="Int. J. Syst. Evol. Microbiol.">
        <title>The Global Catalogue of Microorganisms (GCM) 10K type strain sequencing project: providing services to taxonomists for standard genome sequencing and annotation.</title>
        <authorList>
            <consortium name="The Broad Institute Genomics Platform"/>
            <consortium name="The Broad Institute Genome Sequencing Center for Infectious Disease"/>
            <person name="Wu L."/>
            <person name="Ma J."/>
        </authorList>
    </citation>
    <scope>NUCLEOTIDE SEQUENCE [LARGE SCALE GENOMIC DNA]</scope>
    <source>
        <strain evidence="2 3">JCM 14306</strain>
    </source>
</reference>
<proteinExistence type="predicted"/>
<sequence>MLVARRSPQPVMHRSEGEYANFSVFDVDTVDEWHDLLANRPLFPYLKGEGHAIGDSTERLL</sequence>
<evidence type="ECO:0000313" key="3">
    <source>
        <dbReference type="Proteomes" id="UP001501319"/>
    </source>
</evidence>
<feature type="domain" description="Muconolactone isomerase" evidence="1">
    <location>
        <begin position="13"/>
        <end position="48"/>
    </location>
</feature>
<evidence type="ECO:0000259" key="1">
    <source>
        <dbReference type="Pfam" id="PF02426"/>
    </source>
</evidence>